<proteinExistence type="predicted"/>
<dbReference type="InterPro" id="IPR051908">
    <property type="entry name" value="Ribosomal_N-acetyltransferase"/>
</dbReference>
<accession>A0AAD9ZBD6</accession>
<sequence>MSNEAYEDTLAGIMAYMNSSTTNMSIEIGYVITLPPFQRTHVTTNGVGLLLQYALDPPSEGGLGLRRVEWMTSSANSASIRTAERTGFEKEGLLRWHRVFPGGAAGGKVDNNKEMPRSGQETDLDLLRNELALLAGKNQRYEHFKGT</sequence>
<dbReference type="AlphaFoldDB" id="A0AAD9ZBD6"/>
<dbReference type="InterPro" id="IPR000182">
    <property type="entry name" value="GNAT_dom"/>
</dbReference>
<comment type="caution">
    <text evidence="2">The sequence shown here is derived from an EMBL/GenBank/DDBJ whole genome shotgun (WGS) entry which is preliminary data.</text>
</comment>
<evidence type="ECO:0000313" key="3">
    <source>
        <dbReference type="Proteomes" id="UP001276659"/>
    </source>
</evidence>
<dbReference type="GO" id="GO:0008999">
    <property type="term" value="F:protein-N-terminal-alanine acetyltransferase activity"/>
    <property type="evidence" value="ECO:0007669"/>
    <property type="project" value="TreeGrafter"/>
</dbReference>
<name>A0AAD9ZBD6_9LECA</name>
<dbReference type="PANTHER" id="PTHR43441">
    <property type="entry name" value="RIBOSOMAL-PROTEIN-SERINE ACETYLTRANSFERASE"/>
    <property type="match status" value="1"/>
</dbReference>
<dbReference type="Gene3D" id="3.40.630.30">
    <property type="match status" value="1"/>
</dbReference>
<dbReference type="SUPFAM" id="SSF55729">
    <property type="entry name" value="Acyl-CoA N-acyltransferases (Nat)"/>
    <property type="match status" value="1"/>
</dbReference>
<evidence type="ECO:0000259" key="1">
    <source>
        <dbReference type="Pfam" id="PF13302"/>
    </source>
</evidence>
<dbReference type="Proteomes" id="UP001276659">
    <property type="component" value="Unassembled WGS sequence"/>
</dbReference>
<dbReference type="GO" id="GO:1990189">
    <property type="term" value="F:protein N-terminal-serine acetyltransferase activity"/>
    <property type="evidence" value="ECO:0007669"/>
    <property type="project" value="TreeGrafter"/>
</dbReference>
<dbReference type="PANTHER" id="PTHR43441:SF5">
    <property type="entry name" value="FAMILY ACETYLTRANSFERASE, PUTATIVE-RELATED"/>
    <property type="match status" value="1"/>
</dbReference>
<dbReference type="Pfam" id="PF13302">
    <property type="entry name" value="Acetyltransf_3"/>
    <property type="match status" value="1"/>
</dbReference>
<dbReference type="InterPro" id="IPR016181">
    <property type="entry name" value="Acyl_CoA_acyltransferase"/>
</dbReference>
<feature type="domain" description="N-acetyltransferase" evidence="1">
    <location>
        <begin position="10"/>
        <end position="89"/>
    </location>
</feature>
<evidence type="ECO:0000313" key="2">
    <source>
        <dbReference type="EMBL" id="KAK3174563.1"/>
    </source>
</evidence>
<reference evidence="2" key="1">
    <citation type="submission" date="2022-11" db="EMBL/GenBank/DDBJ databases">
        <title>Chromosomal genome sequence assembly and mating type (MAT) locus characterization of the leprose asexual lichenized fungus Lepraria neglecta (Nyl.) Erichsen.</title>
        <authorList>
            <person name="Allen J.L."/>
            <person name="Pfeffer B."/>
        </authorList>
    </citation>
    <scope>NUCLEOTIDE SEQUENCE</scope>
    <source>
        <strain evidence="2">Allen 5258</strain>
    </source>
</reference>
<gene>
    <name evidence="2" type="ORF">OEA41_001809</name>
</gene>
<organism evidence="2 3">
    <name type="scientific">Lepraria neglecta</name>
    <dbReference type="NCBI Taxonomy" id="209136"/>
    <lineage>
        <taxon>Eukaryota</taxon>
        <taxon>Fungi</taxon>
        <taxon>Dikarya</taxon>
        <taxon>Ascomycota</taxon>
        <taxon>Pezizomycotina</taxon>
        <taxon>Lecanoromycetes</taxon>
        <taxon>OSLEUM clade</taxon>
        <taxon>Lecanoromycetidae</taxon>
        <taxon>Lecanorales</taxon>
        <taxon>Lecanorineae</taxon>
        <taxon>Stereocaulaceae</taxon>
        <taxon>Lepraria</taxon>
    </lineage>
</organism>
<keyword evidence="3" id="KW-1185">Reference proteome</keyword>
<dbReference type="EMBL" id="JASNWA010000006">
    <property type="protein sequence ID" value="KAK3174563.1"/>
    <property type="molecule type" value="Genomic_DNA"/>
</dbReference>
<protein>
    <recommendedName>
        <fullName evidence="1">N-acetyltransferase domain-containing protein</fullName>
    </recommendedName>
</protein>